<evidence type="ECO:0000256" key="9">
    <source>
        <dbReference type="ARBA" id="ARBA00022884"/>
    </source>
</evidence>
<gene>
    <name evidence="15" type="ORF">FWILDA_LOCUS228</name>
</gene>
<evidence type="ECO:0000256" key="4">
    <source>
        <dbReference type="ARBA" id="ARBA00022448"/>
    </source>
</evidence>
<feature type="region of interest" description="Disordered" evidence="13">
    <location>
        <begin position="237"/>
        <end position="259"/>
    </location>
</feature>
<keyword evidence="4" id="KW-0813">Transport</keyword>
<dbReference type="GO" id="GO:0008380">
    <property type="term" value="P:RNA splicing"/>
    <property type="evidence" value="ECO:0007669"/>
    <property type="project" value="UniProtKB-KW"/>
</dbReference>
<evidence type="ECO:0000256" key="11">
    <source>
        <dbReference type="ARBA" id="ARBA00023187"/>
    </source>
</evidence>
<dbReference type="GO" id="GO:0035145">
    <property type="term" value="C:exon-exon junction complex"/>
    <property type="evidence" value="ECO:0007669"/>
    <property type="project" value="InterPro"/>
</dbReference>
<feature type="compositionally biased region" description="Low complexity" evidence="13">
    <location>
        <begin position="550"/>
        <end position="561"/>
    </location>
</feature>
<sequence>MHKLKRLRRREVPVDVHSEDEEEFDVTRGALESSDLSDSEASCEESDVESEASHSEGEEETQEEAGSIKETLVTREELIPTKENVKPIHEKTNSLIEDTISTSSEDLPESGTKSKVEKKIISTNKQKLKTDKQEENNSITVIKDSDVGNDASSTDEEELQSNSGIENEIKDEMLDNSQNSVNTPEIPLTGWQKKVLARQEYRKKLAEDPAFVPHLGEFWGHDDRFIKDELKNDFDSHHRKPPFASRGRGVWGNSPPRGRWDHDGFQELMKIEDEEKYRKGYQRRIQHRREIFPTPPRRQSHNITPPKSNYSRPSNFSNGRRRGSTEEKSRSRGKFFSKFDAKNKEGSVNSDDFNQNNKPSVGENVSENSYNDNGENITSSQLNDNNPSTEKDSMSQSRGRNGFRGRGYSSRHYMRSNLNRDRSFNSSQVVNEMVNGKKNVVQDKSVKQHLNEDVKNTKVSDVVHNGSNENELEKNKDKVAEIQVEEVRKEQDSTDVNAIASSSFTTGGTESKSSTKEQDRVYEGSNEGSEVEIILDPQSKKAIENNGTHSTSESINNITSSFNDLSISNNNQNDKDRVQTNQASKRYSTKRAASSSTIQQQTPTNESSLKEVSNNSRTSEIPPSAVFAPPFQPRAHALSNDNPISNEGTSNNFLLQKPPISYYTDNLPQGLRNNLSSENNLPHPTPAPYAIIPLNHLRL</sequence>
<dbReference type="InterPro" id="IPR018545">
    <property type="entry name" value="Btz_dom"/>
</dbReference>
<feature type="compositionally biased region" description="Polar residues" evidence="13">
    <location>
        <begin position="301"/>
        <end position="318"/>
    </location>
</feature>
<keyword evidence="5" id="KW-0963">Cytoplasm</keyword>
<dbReference type="GO" id="GO:0003729">
    <property type="term" value="F:mRNA binding"/>
    <property type="evidence" value="ECO:0007669"/>
    <property type="project" value="InterPro"/>
</dbReference>
<evidence type="ECO:0000313" key="16">
    <source>
        <dbReference type="Proteomes" id="UP001153678"/>
    </source>
</evidence>
<keyword evidence="8" id="KW-0810">Translation regulation</keyword>
<feature type="compositionally biased region" description="Basic and acidic residues" evidence="13">
    <location>
        <begin position="513"/>
        <end position="522"/>
    </location>
</feature>
<evidence type="ECO:0000259" key="14">
    <source>
        <dbReference type="Pfam" id="PF09405"/>
    </source>
</evidence>
<feature type="compositionally biased region" description="Polar residues" evidence="13">
    <location>
        <begin position="346"/>
        <end position="399"/>
    </location>
</feature>
<keyword evidence="12" id="KW-0539">Nucleus</keyword>
<evidence type="ECO:0000256" key="3">
    <source>
        <dbReference type="ARBA" id="ARBA00009548"/>
    </source>
</evidence>
<keyword evidence="9" id="KW-0694">RNA-binding</keyword>
<reference evidence="15" key="1">
    <citation type="submission" date="2022-08" db="EMBL/GenBank/DDBJ databases">
        <authorList>
            <person name="Kallberg Y."/>
            <person name="Tangrot J."/>
            <person name="Rosling A."/>
        </authorList>
    </citation>
    <scope>NUCLEOTIDE SEQUENCE</scope>
    <source>
        <strain evidence="15">Wild A</strain>
    </source>
</reference>
<keyword evidence="7" id="KW-0509">mRNA transport</keyword>
<dbReference type="GO" id="GO:0006397">
    <property type="term" value="P:mRNA processing"/>
    <property type="evidence" value="ECO:0007669"/>
    <property type="project" value="UniProtKB-KW"/>
</dbReference>
<evidence type="ECO:0000256" key="13">
    <source>
        <dbReference type="SAM" id="MobiDB-lite"/>
    </source>
</evidence>
<feature type="compositionally biased region" description="Polar residues" evidence="13">
    <location>
        <begin position="562"/>
        <end position="572"/>
    </location>
</feature>
<organism evidence="15 16">
    <name type="scientific">Funneliformis geosporum</name>
    <dbReference type="NCBI Taxonomy" id="1117311"/>
    <lineage>
        <taxon>Eukaryota</taxon>
        <taxon>Fungi</taxon>
        <taxon>Fungi incertae sedis</taxon>
        <taxon>Mucoromycota</taxon>
        <taxon>Glomeromycotina</taxon>
        <taxon>Glomeromycetes</taxon>
        <taxon>Glomerales</taxon>
        <taxon>Glomeraceae</taxon>
        <taxon>Funneliformis</taxon>
    </lineage>
</organism>
<evidence type="ECO:0000256" key="6">
    <source>
        <dbReference type="ARBA" id="ARBA00022664"/>
    </source>
</evidence>
<evidence type="ECO:0000256" key="12">
    <source>
        <dbReference type="ARBA" id="ARBA00023242"/>
    </source>
</evidence>
<feature type="region of interest" description="Disordered" evidence="13">
    <location>
        <begin position="1"/>
        <end position="185"/>
    </location>
</feature>
<feature type="region of interest" description="Disordered" evidence="13">
    <location>
        <begin position="486"/>
        <end position="652"/>
    </location>
</feature>
<feature type="compositionally biased region" description="Low complexity" evidence="13">
    <location>
        <begin position="501"/>
        <end position="512"/>
    </location>
</feature>
<dbReference type="GO" id="GO:0006417">
    <property type="term" value="P:regulation of translation"/>
    <property type="evidence" value="ECO:0007669"/>
    <property type="project" value="UniProtKB-KW"/>
</dbReference>
<evidence type="ECO:0000256" key="10">
    <source>
        <dbReference type="ARBA" id="ARBA00023161"/>
    </source>
</evidence>
<feature type="region of interest" description="Disordered" evidence="13">
    <location>
        <begin position="287"/>
        <end position="410"/>
    </location>
</feature>
<dbReference type="Proteomes" id="UP001153678">
    <property type="component" value="Unassembled WGS sequence"/>
</dbReference>
<dbReference type="Pfam" id="PF09405">
    <property type="entry name" value="Btz"/>
    <property type="match status" value="1"/>
</dbReference>
<dbReference type="EMBL" id="CAMKVN010000013">
    <property type="protein sequence ID" value="CAI2161789.1"/>
    <property type="molecule type" value="Genomic_DNA"/>
</dbReference>
<evidence type="ECO:0000256" key="5">
    <source>
        <dbReference type="ARBA" id="ARBA00022490"/>
    </source>
</evidence>
<keyword evidence="11" id="KW-0508">mRNA splicing</keyword>
<dbReference type="GO" id="GO:0000184">
    <property type="term" value="P:nuclear-transcribed mRNA catabolic process, nonsense-mediated decay"/>
    <property type="evidence" value="ECO:0007669"/>
    <property type="project" value="UniProtKB-KW"/>
</dbReference>
<keyword evidence="10" id="KW-0866">Nonsense-mediated mRNA decay</keyword>
<feature type="compositionally biased region" description="Acidic residues" evidence="13">
    <location>
        <begin position="35"/>
        <end position="50"/>
    </location>
</feature>
<comment type="similarity">
    <text evidence="3">Belongs to the CASC3 family.</text>
</comment>
<feature type="compositionally biased region" description="Polar residues" evidence="13">
    <location>
        <begin position="639"/>
        <end position="652"/>
    </location>
</feature>
<keyword evidence="16" id="KW-1185">Reference proteome</keyword>
<evidence type="ECO:0000313" key="15">
    <source>
        <dbReference type="EMBL" id="CAI2161789.1"/>
    </source>
</evidence>
<feature type="compositionally biased region" description="Polar residues" evidence="13">
    <location>
        <begin position="579"/>
        <end position="621"/>
    </location>
</feature>
<dbReference type="GO" id="GO:0005737">
    <property type="term" value="C:cytoplasm"/>
    <property type="evidence" value="ECO:0007669"/>
    <property type="project" value="UniProtKB-SubCell"/>
</dbReference>
<comment type="caution">
    <text evidence="15">The sequence shown here is derived from an EMBL/GenBank/DDBJ whole genome shotgun (WGS) entry which is preliminary data.</text>
</comment>
<comment type="subcellular location">
    <subcellularLocation>
        <location evidence="2">Cytoplasm</location>
    </subcellularLocation>
    <subcellularLocation>
        <location evidence="1">Nucleus</location>
    </subcellularLocation>
</comment>
<protein>
    <submittedName>
        <fullName evidence="15">15589_t:CDS:1</fullName>
    </submittedName>
</protein>
<accession>A0A9W4WHC4</accession>
<feature type="compositionally biased region" description="Basic and acidic residues" evidence="13">
    <location>
        <begin position="72"/>
        <end position="92"/>
    </location>
</feature>
<evidence type="ECO:0000256" key="1">
    <source>
        <dbReference type="ARBA" id="ARBA00004123"/>
    </source>
</evidence>
<keyword evidence="6" id="KW-0507">mRNA processing</keyword>
<evidence type="ECO:0000256" key="2">
    <source>
        <dbReference type="ARBA" id="ARBA00004496"/>
    </source>
</evidence>
<proteinExistence type="inferred from homology"/>
<dbReference type="OrthoDB" id="3361414at2759"/>
<feature type="compositionally biased region" description="Polar residues" evidence="13">
    <location>
        <begin position="93"/>
        <end position="105"/>
    </location>
</feature>
<dbReference type="AlphaFoldDB" id="A0A9W4WHC4"/>
<evidence type="ECO:0000256" key="8">
    <source>
        <dbReference type="ARBA" id="ARBA00022845"/>
    </source>
</evidence>
<feature type="domain" description="Btz" evidence="14">
    <location>
        <begin position="195"/>
        <end position="282"/>
    </location>
</feature>
<name>A0A9W4WHC4_9GLOM</name>
<evidence type="ECO:0000256" key="7">
    <source>
        <dbReference type="ARBA" id="ARBA00022816"/>
    </source>
</evidence>
<dbReference type="GO" id="GO:0051028">
    <property type="term" value="P:mRNA transport"/>
    <property type="evidence" value="ECO:0007669"/>
    <property type="project" value="UniProtKB-KW"/>
</dbReference>